<name>A0A1Y3AQ07_EURMA</name>
<evidence type="ECO:0000256" key="2">
    <source>
        <dbReference type="ARBA" id="ARBA00008816"/>
    </source>
</evidence>
<feature type="transmembrane region" description="Helical" evidence="7">
    <location>
        <begin position="237"/>
        <end position="257"/>
    </location>
</feature>
<gene>
    <name evidence="9" type="ORF">BLA29_000430</name>
</gene>
<feature type="transmembrane region" description="Helical" evidence="7">
    <location>
        <begin position="110"/>
        <end position="129"/>
    </location>
</feature>
<keyword evidence="3 7" id="KW-0812">Transmembrane</keyword>
<evidence type="ECO:0000256" key="6">
    <source>
        <dbReference type="SAM" id="MobiDB-lite"/>
    </source>
</evidence>
<dbReference type="SMART" id="SM00014">
    <property type="entry name" value="acidPPc"/>
    <property type="match status" value="1"/>
</dbReference>
<comment type="subcellular location">
    <subcellularLocation>
        <location evidence="1">Membrane</location>
        <topology evidence="1">Multi-pass membrane protein</topology>
    </subcellularLocation>
</comment>
<keyword evidence="4 7" id="KW-1133">Transmembrane helix</keyword>
<keyword evidence="5 7" id="KW-0472">Membrane</keyword>
<proteinExistence type="inferred from homology"/>
<dbReference type="EMBL" id="MUJZ01065307">
    <property type="protein sequence ID" value="OTF70529.1"/>
    <property type="molecule type" value="Genomic_DNA"/>
</dbReference>
<dbReference type="OrthoDB" id="8907274at2759"/>
<evidence type="ECO:0000256" key="3">
    <source>
        <dbReference type="ARBA" id="ARBA00022692"/>
    </source>
</evidence>
<reference evidence="9 10" key="1">
    <citation type="submission" date="2017-03" db="EMBL/GenBank/DDBJ databases">
        <title>Genome Survey of Euroglyphus maynei.</title>
        <authorList>
            <person name="Arlian L.G."/>
            <person name="Morgan M.S."/>
            <person name="Rider S.D."/>
        </authorList>
    </citation>
    <scope>NUCLEOTIDE SEQUENCE [LARGE SCALE GENOMIC DNA]</scope>
    <source>
        <strain evidence="9">Arlian Lab</strain>
        <tissue evidence="9">Whole body</tissue>
    </source>
</reference>
<dbReference type="PANTHER" id="PTHR10165">
    <property type="entry name" value="LIPID PHOSPHATE PHOSPHATASE"/>
    <property type="match status" value="1"/>
</dbReference>
<feature type="domain" description="Phosphatidic acid phosphatase type 2/haloperoxidase" evidence="8">
    <location>
        <begin position="169"/>
        <end position="310"/>
    </location>
</feature>
<comment type="similarity">
    <text evidence="2">Belongs to the PA-phosphatase related phosphoesterase family.</text>
</comment>
<feature type="transmembrane region" description="Helical" evidence="7">
    <location>
        <begin position="264"/>
        <end position="283"/>
    </location>
</feature>
<feature type="compositionally biased region" description="Basic residues" evidence="6">
    <location>
        <begin position="422"/>
        <end position="432"/>
    </location>
</feature>
<dbReference type="GO" id="GO:0007165">
    <property type="term" value="P:signal transduction"/>
    <property type="evidence" value="ECO:0007669"/>
    <property type="project" value="TreeGrafter"/>
</dbReference>
<dbReference type="InterPro" id="IPR036938">
    <property type="entry name" value="PAP2/HPO_sf"/>
</dbReference>
<feature type="transmembrane region" description="Helical" evidence="7">
    <location>
        <begin position="295"/>
        <end position="314"/>
    </location>
</feature>
<feature type="region of interest" description="Disordered" evidence="6">
    <location>
        <begin position="418"/>
        <end position="438"/>
    </location>
</feature>
<dbReference type="PANTHER" id="PTHR10165:SF103">
    <property type="entry name" value="PHOSPHOLIPID PHOSPHATASE HOMOLOG 1.2 HOMOLOG"/>
    <property type="match status" value="1"/>
</dbReference>
<evidence type="ECO:0000256" key="4">
    <source>
        <dbReference type="ARBA" id="ARBA00022989"/>
    </source>
</evidence>
<accession>A0A1Y3AQ07</accession>
<protein>
    <recommendedName>
        <fullName evidence="8">Phosphatidic acid phosphatase type 2/haloperoxidase domain-containing protein</fullName>
    </recommendedName>
</protein>
<evidence type="ECO:0000256" key="7">
    <source>
        <dbReference type="SAM" id="Phobius"/>
    </source>
</evidence>
<dbReference type="GO" id="GO:0005886">
    <property type="term" value="C:plasma membrane"/>
    <property type="evidence" value="ECO:0007669"/>
    <property type="project" value="TreeGrafter"/>
</dbReference>
<dbReference type="InterPro" id="IPR043216">
    <property type="entry name" value="PAP-like"/>
</dbReference>
<organism evidence="9 10">
    <name type="scientific">Euroglyphus maynei</name>
    <name type="common">Mayne's house dust mite</name>
    <dbReference type="NCBI Taxonomy" id="6958"/>
    <lineage>
        <taxon>Eukaryota</taxon>
        <taxon>Metazoa</taxon>
        <taxon>Ecdysozoa</taxon>
        <taxon>Arthropoda</taxon>
        <taxon>Chelicerata</taxon>
        <taxon>Arachnida</taxon>
        <taxon>Acari</taxon>
        <taxon>Acariformes</taxon>
        <taxon>Sarcoptiformes</taxon>
        <taxon>Astigmata</taxon>
        <taxon>Psoroptidia</taxon>
        <taxon>Analgoidea</taxon>
        <taxon>Pyroglyphidae</taxon>
        <taxon>Pyroglyphinae</taxon>
        <taxon>Euroglyphus</taxon>
    </lineage>
</organism>
<evidence type="ECO:0000256" key="1">
    <source>
        <dbReference type="ARBA" id="ARBA00004141"/>
    </source>
</evidence>
<evidence type="ECO:0000313" key="10">
    <source>
        <dbReference type="Proteomes" id="UP000194236"/>
    </source>
</evidence>
<comment type="caution">
    <text evidence="9">The sequence shown here is derived from an EMBL/GenBank/DDBJ whole genome shotgun (WGS) entry which is preliminary data.</text>
</comment>
<dbReference type="Proteomes" id="UP000194236">
    <property type="component" value="Unassembled WGS sequence"/>
</dbReference>
<evidence type="ECO:0000256" key="5">
    <source>
        <dbReference type="ARBA" id="ARBA00023136"/>
    </source>
</evidence>
<sequence>MDEDHHIHHVHHHKSDGDYGLPTLENHGRKSITSRKSSSIILITLFDTLMLSIMLALAIILRFTDEIKPIETLFAKQMVCMFPQLYNWTYNVVANMEGQLLFDDLSSDDFFFYLFVFIAPISAIIFIEISRLLIRQIVHGDYDDHGESIIVPKINLSIPLCVRRTCRILAGFVLGLAACSIIADFVKLQTGQYRPFILNICPDFCIDSKVNLNATCWHNNSTSDDIRIDVHKSMPSIVATLSSYTGIFLVYYVTAALNYRATKVFRLLLSVTIIIVGVLMSMSRVTTYRNHWWDVLAGWFIGVPLAYYIVWYHLNGFSNRLSITNLFSAKYQNYCMGRSVHDSSMASPVNWLPFHIPRVQASAKTTANPNVVRVPSHLKSNASRVKQSTHSNAYINPAFSSDDHPPNRIILDSNNNQMAKRDGHRHNHHRSQMRTFAN</sequence>
<evidence type="ECO:0000259" key="8">
    <source>
        <dbReference type="SMART" id="SM00014"/>
    </source>
</evidence>
<feature type="transmembrane region" description="Helical" evidence="7">
    <location>
        <begin position="39"/>
        <end position="61"/>
    </location>
</feature>
<dbReference type="SUPFAM" id="SSF48317">
    <property type="entry name" value="Acid phosphatase/Vanadium-dependent haloperoxidase"/>
    <property type="match status" value="1"/>
</dbReference>
<dbReference type="GO" id="GO:0046839">
    <property type="term" value="P:phospholipid dephosphorylation"/>
    <property type="evidence" value="ECO:0007669"/>
    <property type="project" value="TreeGrafter"/>
</dbReference>
<dbReference type="AlphaFoldDB" id="A0A1Y3AQ07"/>
<keyword evidence="10" id="KW-1185">Reference proteome</keyword>
<dbReference type="Gene3D" id="1.20.144.10">
    <property type="entry name" value="Phosphatidic acid phosphatase type 2/haloperoxidase"/>
    <property type="match status" value="1"/>
</dbReference>
<dbReference type="GO" id="GO:0006644">
    <property type="term" value="P:phospholipid metabolic process"/>
    <property type="evidence" value="ECO:0007669"/>
    <property type="project" value="InterPro"/>
</dbReference>
<dbReference type="GO" id="GO:0008195">
    <property type="term" value="F:phosphatidate phosphatase activity"/>
    <property type="evidence" value="ECO:0007669"/>
    <property type="project" value="TreeGrafter"/>
</dbReference>
<dbReference type="Pfam" id="PF01569">
    <property type="entry name" value="PAP2"/>
    <property type="match status" value="1"/>
</dbReference>
<dbReference type="InterPro" id="IPR000326">
    <property type="entry name" value="PAP2/HPO"/>
</dbReference>
<evidence type="ECO:0000313" key="9">
    <source>
        <dbReference type="EMBL" id="OTF70529.1"/>
    </source>
</evidence>
<feature type="transmembrane region" description="Helical" evidence="7">
    <location>
        <begin position="168"/>
        <end position="186"/>
    </location>
</feature>